<keyword evidence="2" id="KW-1185">Reference proteome</keyword>
<name>A0A811TXU9_CERCA</name>
<dbReference type="AlphaFoldDB" id="A0A811TXU9"/>
<protein>
    <submittedName>
        <fullName evidence="1">(Mediterranean fruit fly) hypothetical protein</fullName>
    </submittedName>
</protein>
<evidence type="ECO:0000313" key="2">
    <source>
        <dbReference type="Proteomes" id="UP000606786"/>
    </source>
</evidence>
<evidence type="ECO:0000313" key="1">
    <source>
        <dbReference type="EMBL" id="CAD6991612.1"/>
    </source>
</evidence>
<organism evidence="1 2">
    <name type="scientific">Ceratitis capitata</name>
    <name type="common">Mediterranean fruit fly</name>
    <name type="synonym">Tephritis capitata</name>
    <dbReference type="NCBI Taxonomy" id="7213"/>
    <lineage>
        <taxon>Eukaryota</taxon>
        <taxon>Metazoa</taxon>
        <taxon>Ecdysozoa</taxon>
        <taxon>Arthropoda</taxon>
        <taxon>Hexapoda</taxon>
        <taxon>Insecta</taxon>
        <taxon>Pterygota</taxon>
        <taxon>Neoptera</taxon>
        <taxon>Endopterygota</taxon>
        <taxon>Diptera</taxon>
        <taxon>Brachycera</taxon>
        <taxon>Muscomorpha</taxon>
        <taxon>Tephritoidea</taxon>
        <taxon>Tephritidae</taxon>
        <taxon>Ceratitis</taxon>
        <taxon>Ceratitis</taxon>
    </lineage>
</organism>
<gene>
    <name evidence="1" type="ORF">CCAP1982_LOCUS527</name>
</gene>
<reference evidence="1" key="1">
    <citation type="submission" date="2020-11" db="EMBL/GenBank/DDBJ databases">
        <authorList>
            <person name="Whitehead M."/>
        </authorList>
    </citation>
    <scope>NUCLEOTIDE SEQUENCE</scope>
    <source>
        <strain evidence="1">EGII</strain>
    </source>
</reference>
<dbReference type="EMBL" id="CAJHJT010000001">
    <property type="protein sequence ID" value="CAD6991612.1"/>
    <property type="molecule type" value="Genomic_DNA"/>
</dbReference>
<dbReference type="Proteomes" id="UP000606786">
    <property type="component" value="Unassembled WGS sequence"/>
</dbReference>
<sequence length="99" mass="11179">MPICVCVGADECRLVWLPVHPTHQRVRFENMLIHDMANFLHIYAYIPLPIVTSKRKLKYSLVDIQSAGSLATGKHLHLDIVHRDVNAYKPASKSAYAPS</sequence>
<comment type="caution">
    <text evidence="1">The sequence shown here is derived from an EMBL/GenBank/DDBJ whole genome shotgun (WGS) entry which is preliminary data.</text>
</comment>
<proteinExistence type="predicted"/>
<accession>A0A811TXU9</accession>